<sequence>MQLSIFSTSEPIKIERDNPTIALMETAHYLMALNFSTEFELCHFAINQSGGNKIGKGSFRFVRNGHLKMHPKIYENLALINISGICAATIARHGKEEVRRAYQNFPLDTSMMVMEESERDYEDLKRLISPIARHFLLSPRQVQWNITLAAFSYFLHPGVWEGVTWLATQLQNTNQSNVSHLELLEHIPLQNFYPSLQEAAEVHILNRYPLSKENLQVRLVES</sequence>
<protein>
    <submittedName>
        <fullName evidence="1">Uncharacterized protein</fullName>
    </submittedName>
</protein>
<organism evidence="1 2">
    <name type="scientific">Pedobacter rhizosphaerae</name>
    <dbReference type="NCBI Taxonomy" id="390241"/>
    <lineage>
        <taxon>Bacteria</taxon>
        <taxon>Pseudomonadati</taxon>
        <taxon>Bacteroidota</taxon>
        <taxon>Sphingobacteriia</taxon>
        <taxon>Sphingobacteriales</taxon>
        <taxon>Sphingobacteriaceae</taxon>
        <taxon>Pedobacter</taxon>
    </lineage>
</organism>
<dbReference type="Proteomes" id="UP000199572">
    <property type="component" value="Unassembled WGS sequence"/>
</dbReference>
<accession>A0A1H9UVU4</accession>
<reference evidence="1 2" key="1">
    <citation type="submission" date="2016-10" db="EMBL/GenBank/DDBJ databases">
        <authorList>
            <person name="de Groot N.N."/>
        </authorList>
    </citation>
    <scope>NUCLEOTIDE SEQUENCE [LARGE SCALE GENOMIC DNA]</scope>
    <source>
        <strain evidence="1 2">DSM 18610</strain>
    </source>
</reference>
<evidence type="ECO:0000313" key="2">
    <source>
        <dbReference type="Proteomes" id="UP000199572"/>
    </source>
</evidence>
<evidence type="ECO:0000313" key="1">
    <source>
        <dbReference type="EMBL" id="SES13595.1"/>
    </source>
</evidence>
<proteinExistence type="predicted"/>
<name>A0A1H9UVU4_9SPHI</name>
<keyword evidence="2" id="KW-1185">Reference proteome</keyword>
<gene>
    <name evidence="1" type="ORF">SAMN04488023_13443</name>
</gene>
<dbReference type="AlphaFoldDB" id="A0A1H9UVU4"/>
<dbReference type="EMBL" id="FOGG01000034">
    <property type="protein sequence ID" value="SES13595.1"/>
    <property type="molecule type" value="Genomic_DNA"/>
</dbReference>